<dbReference type="InterPro" id="IPR011047">
    <property type="entry name" value="Quinoprotein_ADH-like_sf"/>
</dbReference>
<reference evidence="3" key="2">
    <citation type="journal article" date="2021" name="Front. Microbiol.">
        <title>Aerobic Denitrification and Heterotrophic Sulfur Oxidation in the Genus Halomonas Revealed by Six Novel Species Characterizations and Genome-Based Analysis.</title>
        <authorList>
            <person name="Wang L."/>
            <person name="Shao Z."/>
        </authorList>
    </citation>
    <scope>NUCLEOTIDE SEQUENCE</scope>
    <source>
        <strain evidence="3">MCCC 1A05776</strain>
    </source>
</reference>
<dbReference type="SUPFAM" id="SSF50998">
    <property type="entry name" value="Quinoprotein alcohol dehydrogenase-like"/>
    <property type="match status" value="3"/>
</dbReference>
<proteinExistence type="predicted"/>
<feature type="transmembrane region" description="Helical" evidence="1">
    <location>
        <begin position="12"/>
        <end position="30"/>
    </location>
</feature>
<dbReference type="InterPro" id="IPR018391">
    <property type="entry name" value="PQQ_b-propeller_rpt"/>
</dbReference>
<reference evidence="3" key="1">
    <citation type="submission" date="2020-05" db="EMBL/GenBank/DDBJ databases">
        <authorList>
            <person name="Wang L."/>
            <person name="Shao Z."/>
        </authorList>
    </citation>
    <scope>NUCLEOTIDE SEQUENCE</scope>
    <source>
        <strain evidence="3">MCCC 1A05776</strain>
    </source>
</reference>
<dbReference type="PANTHER" id="PTHR34512">
    <property type="entry name" value="CELL SURFACE PROTEIN"/>
    <property type="match status" value="1"/>
</dbReference>
<feature type="domain" description="Pyrrolo-quinoline quinone repeat" evidence="2">
    <location>
        <begin position="305"/>
        <end position="390"/>
    </location>
</feature>
<comment type="caution">
    <text evidence="3">The sequence shown here is derived from an EMBL/GenBank/DDBJ whole genome shotgun (WGS) entry which is preliminary data.</text>
</comment>
<protein>
    <submittedName>
        <fullName evidence="3">PQQ-binding-like beta-propeller repeat protein</fullName>
    </submittedName>
</protein>
<dbReference type="Gene3D" id="2.40.128.630">
    <property type="match status" value="1"/>
</dbReference>
<organism evidence="3 4">
    <name type="scientific">Billgrantia desiderata</name>
    <dbReference type="NCBI Taxonomy" id="52021"/>
    <lineage>
        <taxon>Bacteria</taxon>
        <taxon>Pseudomonadati</taxon>
        <taxon>Pseudomonadota</taxon>
        <taxon>Gammaproteobacteria</taxon>
        <taxon>Oceanospirillales</taxon>
        <taxon>Halomonadaceae</taxon>
        <taxon>Billgrantia</taxon>
    </lineage>
</organism>
<dbReference type="PANTHER" id="PTHR34512:SF30">
    <property type="entry name" value="OUTER MEMBRANE PROTEIN ASSEMBLY FACTOR BAMB"/>
    <property type="match status" value="1"/>
</dbReference>
<dbReference type="InterPro" id="IPR015943">
    <property type="entry name" value="WD40/YVTN_repeat-like_dom_sf"/>
</dbReference>
<dbReference type="RefSeq" id="WP_103969627.1">
    <property type="nucleotide sequence ID" value="NZ_FNVC01000016.1"/>
</dbReference>
<feature type="domain" description="Pyrrolo-quinoline quinone repeat" evidence="2">
    <location>
        <begin position="133"/>
        <end position="278"/>
    </location>
</feature>
<gene>
    <name evidence="3" type="ORF">HOP61_08155</name>
</gene>
<sequence>MAIENKVSQSKIMFINFLSYFILMTAAPALQADSIMFQANLERNGVYEAEGPKSEPVLAWTFDAGAAVFSTPLVYSGIVYFVDIDGGVYALNQSDGTLLWERSLGGQPSFQIAIDEDVLLVGRLFSEEGDGSYLIAIDRKSGEERWKFETNDRSGMDSPTIYNDMVFLASMSNFIFSLDLADGKEIWRHPISGGDRQPLISNGVLYFQDVSQTIYALSPESGELQWSFTPPTDRQWHFSTPAIGGEYIYALISGEESSVLSKINKINGELVSEFPIDYSSMSSVSLAENVAFFGDDGEGHAGAHGNMNAINVKNGELLWRFETEGFVRGGAAIAGDIVYFGSHDHYLYAVDRHTGEMKWRYETGAGIASAPAVVDGRVYFGSIDGHVYVLE</sequence>
<accession>A0AAW4YRS4</accession>
<dbReference type="EMBL" id="JABFTS010000002">
    <property type="protein sequence ID" value="MCE8051261.1"/>
    <property type="molecule type" value="Genomic_DNA"/>
</dbReference>
<evidence type="ECO:0000313" key="4">
    <source>
        <dbReference type="Proteomes" id="UP001320178"/>
    </source>
</evidence>
<dbReference type="Pfam" id="PF13360">
    <property type="entry name" value="PQQ_2"/>
    <property type="match status" value="2"/>
</dbReference>
<dbReference type="InterPro" id="IPR002372">
    <property type="entry name" value="PQQ_rpt_dom"/>
</dbReference>
<dbReference type="Proteomes" id="UP001320178">
    <property type="component" value="Unassembled WGS sequence"/>
</dbReference>
<dbReference type="AlphaFoldDB" id="A0AAW4YRS4"/>
<name>A0AAW4YRS4_9GAMM</name>
<evidence type="ECO:0000259" key="2">
    <source>
        <dbReference type="Pfam" id="PF13360"/>
    </source>
</evidence>
<keyword evidence="1" id="KW-0472">Membrane</keyword>
<evidence type="ECO:0000313" key="3">
    <source>
        <dbReference type="EMBL" id="MCE8051261.1"/>
    </source>
</evidence>
<keyword evidence="1" id="KW-1133">Transmembrane helix</keyword>
<dbReference type="SMART" id="SM00564">
    <property type="entry name" value="PQQ"/>
    <property type="match status" value="6"/>
</dbReference>
<keyword evidence="1" id="KW-0812">Transmembrane</keyword>
<evidence type="ECO:0000256" key="1">
    <source>
        <dbReference type="SAM" id="Phobius"/>
    </source>
</evidence>
<dbReference type="Gene3D" id="2.130.10.10">
    <property type="entry name" value="YVTN repeat-like/Quinoprotein amine dehydrogenase"/>
    <property type="match status" value="1"/>
</dbReference>